<feature type="non-terminal residue" evidence="1">
    <location>
        <position position="211"/>
    </location>
</feature>
<sequence>DSDSSVRRAVVYTMGELAKNGVYIPRSGRTHLTCSISRSGWSDWECDSPAHPAVGRFGLVCSPGSADFDINGNVISQLIRQLDDSDSEIYAATINSLTTLITIGWSYSPSARLPKFAPLQLRFFPSGYLLVSHIHDNAAPIQLVSVLGRLIHDRDHRVVEPATSIFIYLANTGLISELIVPVIQETVLALTSRDPSERNRGAYISLELLKH</sequence>
<name>A0ACA9QKE3_9GLOM</name>
<feature type="non-terminal residue" evidence="1">
    <location>
        <position position="1"/>
    </location>
</feature>
<dbReference type="EMBL" id="CAJVPT010055981">
    <property type="protein sequence ID" value="CAG8756096.1"/>
    <property type="molecule type" value="Genomic_DNA"/>
</dbReference>
<evidence type="ECO:0000313" key="1">
    <source>
        <dbReference type="EMBL" id="CAG8756096.1"/>
    </source>
</evidence>
<accession>A0ACA9QKE3</accession>
<protein>
    <submittedName>
        <fullName evidence="1">945_t:CDS:1</fullName>
    </submittedName>
</protein>
<comment type="caution">
    <text evidence="1">The sequence shown here is derived from an EMBL/GenBank/DDBJ whole genome shotgun (WGS) entry which is preliminary data.</text>
</comment>
<keyword evidence="2" id="KW-1185">Reference proteome</keyword>
<evidence type="ECO:0000313" key="2">
    <source>
        <dbReference type="Proteomes" id="UP000789525"/>
    </source>
</evidence>
<proteinExistence type="predicted"/>
<organism evidence="1 2">
    <name type="scientific">Acaulospora colombiana</name>
    <dbReference type="NCBI Taxonomy" id="27376"/>
    <lineage>
        <taxon>Eukaryota</taxon>
        <taxon>Fungi</taxon>
        <taxon>Fungi incertae sedis</taxon>
        <taxon>Mucoromycota</taxon>
        <taxon>Glomeromycotina</taxon>
        <taxon>Glomeromycetes</taxon>
        <taxon>Diversisporales</taxon>
        <taxon>Acaulosporaceae</taxon>
        <taxon>Acaulospora</taxon>
    </lineage>
</organism>
<dbReference type="Proteomes" id="UP000789525">
    <property type="component" value="Unassembled WGS sequence"/>
</dbReference>
<reference evidence="1" key="1">
    <citation type="submission" date="2021-06" db="EMBL/GenBank/DDBJ databases">
        <authorList>
            <person name="Kallberg Y."/>
            <person name="Tangrot J."/>
            <person name="Rosling A."/>
        </authorList>
    </citation>
    <scope>NUCLEOTIDE SEQUENCE</scope>
    <source>
        <strain evidence="1">CL356</strain>
    </source>
</reference>
<gene>
    <name evidence="1" type="ORF">ACOLOM_LOCUS12964</name>
</gene>